<protein>
    <submittedName>
        <fullName evidence="1">ORF052</fullName>
    </submittedName>
</protein>
<organism evidence="2">
    <name type="scientific">Escherichia phage T5</name>
    <name type="common">Enterobacteria phage T5</name>
    <dbReference type="NCBI Taxonomy" id="2695836"/>
    <lineage>
        <taxon>Viruses</taxon>
        <taxon>Duplodnaviria</taxon>
        <taxon>Heunggongvirae</taxon>
        <taxon>Uroviricota</taxon>
        <taxon>Caudoviricetes</taxon>
        <taxon>Demerecviridae</taxon>
        <taxon>Markadamsvirinae</taxon>
        <taxon>Tequintavirus</taxon>
        <taxon>Tequintavirus T5</taxon>
    </lineage>
</organism>
<accession>Q5DMP2</accession>
<name>Q5DMP2_BPT5</name>
<reference evidence="1 2" key="1">
    <citation type="journal article" date="2005" name="Virology">
        <title>Complete genome sequence of bacteriophage T5.</title>
        <authorList>
            <person name="Wang J."/>
            <person name="Jiang Y."/>
            <person name="Vincent M."/>
            <person name="Sun Y."/>
            <person name="Yu H."/>
            <person name="Wang J."/>
            <person name="Bao Q."/>
            <person name="Kong H."/>
            <person name="Hu S."/>
        </authorList>
    </citation>
    <scope>NUCLEOTIDE SEQUENCE</scope>
    <source>
        <strain evidence="1">ATCC 11303-B5</strain>
    </source>
</reference>
<evidence type="ECO:0000313" key="2">
    <source>
        <dbReference type="Proteomes" id="UP000002141"/>
    </source>
</evidence>
<evidence type="ECO:0000313" key="1">
    <source>
        <dbReference type="EMBL" id="AAX11989.1"/>
    </source>
</evidence>
<proteinExistence type="predicted"/>
<organismHost>
    <name type="scientific">Escherichia coli</name>
    <dbReference type="NCBI Taxonomy" id="562"/>
</organismHost>
<dbReference type="Proteomes" id="UP000002141">
    <property type="component" value="Segment"/>
</dbReference>
<dbReference type="EMBL" id="AY587007">
    <property type="protein sequence ID" value="AAX11989.1"/>
    <property type="molecule type" value="Genomic_DNA"/>
</dbReference>
<sequence>MISGGSLKLITPRNILSSKRVATGFVLLMLNPGIR</sequence>